<evidence type="ECO:0000313" key="5">
    <source>
        <dbReference type="Proteomes" id="UP001324115"/>
    </source>
</evidence>
<dbReference type="SUPFAM" id="SSF50685">
    <property type="entry name" value="Barwin-like endoglucanases"/>
    <property type="match status" value="1"/>
</dbReference>
<keyword evidence="2" id="KW-0732">Signal</keyword>
<reference evidence="4 5" key="1">
    <citation type="journal article" date="2023" name="G3 (Bethesda)">
        <title>A haplotype-resolved chromosome-scale genome for Quercus rubra L. provides insights into the genetics of adaptive traits for red oak species.</title>
        <authorList>
            <person name="Kapoor B."/>
            <person name="Jenkins J."/>
            <person name="Schmutz J."/>
            <person name="Zhebentyayeva T."/>
            <person name="Kuelheim C."/>
            <person name="Coggeshall M."/>
            <person name="Heim C."/>
            <person name="Lasky J.R."/>
            <person name="Leites L."/>
            <person name="Islam-Faridi N."/>
            <person name="Romero-Severson J."/>
            <person name="DeLeo V.L."/>
            <person name="Lucas S.M."/>
            <person name="Lazic D."/>
            <person name="Gailing O."/>
            <person name="Carlson J."/>
            <person name="Staton M."/>
        </authorList>
    </citation>
    <scope>NUCLEOTIDE SEQUENCE [LARGE SCALE GENOMIC DNA]</scope>
    <source>
        <strain evidence="4">Pseudo-F2</strain>
    </source>
</reference>
<name>A0AAN7FTT8_QUERU</name>
<evidence type="ECO:0000256" key="2">
    <source>
        <dbReference type="SAM" id="SignalP"/>
    </source>
</evidence>
<dbReference type="AlphaFoldDB" id="A0AAN7FTT8"/>
<feature type="domain" description="Expansin-like EG45" evidence="3">
    <location>
        <begin position="43"/>
        <end position="151"/>
    </location>
</feature>
<feature type="chain" id="PRO_5042918817" description="Expansin-like EG45 domain-containing protein" evidence="2">
    <location>
        <begin position="30"/>
        <end position="234"/>
    </location>
</feature>
<dbReference type="PANTHER" id="PTHR47480">
    <property type="entry name" value="EG45-LIKE DOMAIN CONTAINING PROTEIN"/>
    <property type="match status" value="1"/>
</dbReference>
<dbReference type="InterPro" id="IPR007112">
    <property type="entry name" value="Expansin/allergen_DPBB_dom"/>
</dbReference>
<dbReference type="PROSITE" id="PS50842">
    <property type="entry name" value="EXPANSIN_EG45"/>
    <property type="match status" value="1"/>
</dbReference>
<organism evidence="4 5">
    <name type="scientific">Quercus rubra</name>
    <name type="common">Northern red oak</name>
    <name type="synonym">Quercus borealis</name>
    <dbReference type="NCBI Taxonomy" id="3512"/>
    <lineage>
        <taxon>Eukaryota</taxon>
        <taxon>Viridiplantae</taxon>
        <taxon>Streptophyta</taxon>
        <taxon>Embryophyta</taxon>
        <taxon>Tracheophyta</taxon>
        <taxon>Spermatophyta</taxon>
        <taxon>Magnoliopsida</taxon>
        <taxon>eudicotyledons</taxon>
        <taxon>Gunneridae</taxon>
        <taxon>Pentapetalae</taxon>
        <taxon>rosids</taxon>
        <taxon>fabids</taxon>
        <taxon>Fagales</taxon>
        <taxon>Fagaceae</taxon>
        <taxon>Quercus</taxon>
    </lineage>
</organism>
<dbReference type="PANTHER" id="PTHR47480:SF1">
    <property type="entry name" value="EG45-LIKE DOMAIN CONTAINING PROTEIN 1"/>
    <property type="match status" value="1"/>
</dbReference>
<dbReference type="Proteomes" id="UP001324115">
    <property type="component" value="Unassembled WGS sequence"/>
</dbReference>
<accession>A0AAN7FTT8</accession>
<protein>
    <recommendedName>
        <fullName evidence="3">Expansin-like EG45 domain-containing protein</fullName>
    </recommendedName>
</protein>
<evidence type="ECO:0000313" key="4">
    <source>
        <dbReference type="EMBL" id="KAK4595469.1"/>
    </source>
</evidence>
<comment type="caution">
    <text evidence="4">The sequence shown here is derived from an EMBL/GenBank/DDBJ whole genome shotgun (WGS) entry which is preliminary data.</text>
</comment>
<dbReference type="CDD" id="cd22269">
    <property type="entry name" value="DPBB_EG45-like"/>
    <property type="match status" value="1"/>
</dbReference>
<evidence type="ECO:0000256" key="1">
    <source>
        <dbReference type="SAM" id="MobiDB-lite"/>
    </source>
</evidence>
<dbReference type="Pfam" id="PF03330">
    <property type="entry name" value="DPBB_1"/>
    <property type="match status" value="1"/>
</dbReference>
<feature type="signal peptide" evidence="2">
    <location>
        <begin position="1"/>
        <end position="29"/>
    </location>
</feature>
<feature type="region of interest" description="Disordered" evidence="1">
    <location>
        <begin position="191"/>
        <end position="234"/>
    </location>
</feature>
<dbReference type="InterPro" id="IPR036908">
    <property type="entry name" value="RlpA-like_sf"/>
</dbReference>
<dbReference type="EMBL" id="JAXUIC010000003">
    <property type="protein sequence ID" value="KAK4595469.1"/>
    <property type="molecule type" value="Genomic_DNA"/>
</dbReference>
<dbReference type="InterPro" id="IPR009009">
    <property type="entry name" value="RlpA-like_DPBB"/>
</dbReference>
<dbReference type="Gene3D" id="2.40.40.10">
    <property type="entry name" value="RlpA-like domain"/>
    <property type="match status" value="1"/>
</dbReference>
<sequence length="234" mass="25230">MYTSLRLLQWFSLMTFLVSLLFNFHTSYGDVGTAGLYSPPYLPTACYGSDAFQFPSSNLFAAAGDGIWANGTACGRLYLVRCITSTSTPYACNQNQTIQIKIVDYIGQAPSANNKTMVLSTTAFGTIANSSTTSSYINIEFQQYEAQHPNPNMEERKNQSLLSSSFAKYVKEQYVANNGEIPGGPPVPVLHSAPSPMGNHEMSAGPGVHGDDRYVPLKKAPVPPSAPNPSTQGP</sequence>
<gene>
    <name evidence="4" type="ORF">RGQ29_013794</name>
</gene>
<proteinExistence type="predicted"/>
<keyword evidence="5" id="KW-1185">Reference proteome</keyword>
<evidence type="ECO:0000259" key="3">
    <source>
        <dbReference type="PROSITE" id="PS50842"/>
    </source>
</evidence>